<organism evidence="2 3">
    <name type="scientific">Brassica cretica</name>
    <name type="common">Mustard</name>
    <dbReference type="NCBI Taxonomy" id="69181"/>
    <lineage>
        <taxon>Eukaryota</taxon>
        <taxon>Viridiplantae</taxon>
        <taxon>Streptophyta</taxon>
        <taxon>Embryophyta</taxon>
        <taxon>Tracheophyta</taxon>
        <taxon>Spermatophyta</taxon>
        <taxon>Magnoliopsida</taxon>
        <taxon>eudicotyledons</taxon>
        <taxon>Gunneridae</taxon>
        <taxon>Pentapetalae</taxon>
        <taxon>rosids</taxon>
        <taxon>malvids</taxon>
        <taxon>Brassicales</taxon>
        <taxon>Brassicaceae</taxon>
        <taxon>Brassiceae</taxon>
        <taxon>Brassica</taxon>
    </lineage>
</organism>
<evidence type="ECO:0000313" key="3">
    <source>
        <dbReference type="Proteomes" id="UP000712600"/>
    </source>
</evidence>
<name>A0A8S9NE16_BRACR</name>
<evidence type="ECO:0000313" key="2">
    <source>
        <dbReference type="EMBL" id="KAF3499213.1"/>
    </source>
</evidence>
<reference evidence="2" key="1">
    <citation type="submission" date="2019-12" db="EMBL/GenBank/DDBJ databases">
        <title>Genome sequencing and annotation of Brassica cretica.</title>
        <authorList>
            <person name="Studholme D.J."/>
            <person name="Sarris P."/>
        </authorList>
    </citation>
    <scope>NUCLEOTIDE SEQUENCE</scope>
    <source>
        <strain evidence="2">PFS-109/04</strain>
        <tissue evidence="2">Leaf</tissue>
    </source>
</reference>
<gene>
    <name evidence="2" type="ORF">F2Q69_00043364</name>
</gene>
<sequence>MALVGIWPNGNVALGARGSIVGRICCREHDVSRCFSDHGGTLLMSWGSLPQLVSRVIDVLQRVEEEGLLGAKPCLGGCRIGRFPLVQAGYLIKGIFPFILRHDKSLGVEAGDWRQGPRPGERNPDPGVGTRNLDAGTRKPEAEVIPSWNIFPQQFGPYFLVSCLKAGNNTVFFIGLRELHRSIKFLIEFGVGRRLVAWAIKLPCP</sequence>
<dbReference type="EMBL" id="QGKX02001621">
    <property type="protein sequence ID" value="KAF3499213.1"/>
    <property type="molecule type" value="Genomic_DNA"/>
</dbReference>
<dbReference type="AlphaFoldDB" id="A0A8S9NE16"/>
<comment type="caution">
    <text evidence="2">The sequence shown here is derived from an EMBL/GenBank/DDBJ whole genome shotgun (WGS) entry which is preliminary data.</text>
</comment>
<accession>A0A8S9NE16</accession>
<proteinExistence type="predicted"/>
<feature type="region of interest" description="Disordered" evidence="1">
    <location>
        <begin position="110"/>
        <end position="135"/>
    </location>
</feature>
<dbReference type="Proteomes" id="UP000712600">
    <property type="component" value="Unassembled WGS sequence"/>
</dbReference>
<protein>
    <submittedName>
        <fullName evidence="2">Uncharacterized protein</fullName>
    </submittedName>
</protein>
<evidence type="ECO:0000256" key="1">
    <source>
        <dbReference type="SAM" id="MobiDB-lite"/>
    </source>
</evidence>